<organism evidence="3 4">
    <name type="scientific">Halodurantibacterium flavum</name>
    <dbReference type="NCBI Taxonomy" id="1382802"/>
    <lineage>
        <taxon>Bacteria</taxon>
        <taxon>Pseudomonadati</taxon>
        <taxon>Pseudomonadota</taxon>
        <taxon>Alphaproteobacteria</taxon>
        <taxon>Rhodobacterales</taxon>
        <taxon>Paracoccaceae</taxon>
        <taxon>Halodurantibacterium</taxon>
    </lineage>
</organism>
<name>A0ABW4S4G1_9RHOB</name>
<dbReference type="EMBL" id="JBHUGH010000005">
    <property type="protein sequence ID" value="MFD1912003.1"/>
    <property type="molecule type" value="Genomic_DNA"/>
</dbReference>
<feature type="signal peptide" evidence="2">
    <location>
        <begin position="1"/>
        <end position="23"/>
    </location>
</feature>
<dbReference type="RefSeq" id="WP_390260316.1">
    <property type="nucleotide sequence ID" value="NZ_JBHUGH010000005.1"/>
</dbReference>
<evidence type="ECO:0000313" key="3">
    <source>
        <dbReference type="EMBL" id="MFD1912003.1"/>
    </source>
</evidence>
<reference evidence="4" key="1">
    <citation type="journal article" date="2019" name="Int. J. Syst. Evol. Microbiol.">
        <title>The Global Catalogue of Microorganisms (GCM) 10K type strain sequencing project: providing services to taxonomists for standard genome sequencing and annotation.</title>
        <authorList>
            <consortium name="The Broad Institute Genomics Platform"/>
            <consortium name="The Broad Institute Genome Sequencing Center for Infectious Disease"/>
            <person name="Wu L."/>
            <person name="Ma J."/>
        </authorList>
    </citation>
    <scope>NUCLEOTIDE SEQUENCE [LARGE SCALE GENOMIC DNA]</scope>
    <source>
        <strain evidence="4">CGMCC 4.7242</strain>
    </source>
</reference>
<feature type="region of interest" description="Disordered" evidence="1">
    <location>
        <begin position="32"/>
        <end position="53"/>
    </location>
</feature>
<evidence type="ECO:0000256" key="1">
    <source>
        <dbReference type="SAM" id="MobiDB-lite"/>
    </source>
</evidence>
<gene>
    <name evidence="3" type="ORF">ACFSGJ_07220</name>
</gene>
<keyword evidence="4" id="KW-1185">Reference proteome</keyword>
<evidence type="ECO:0008006" key="5">
    <source>
        <dbReference type="Google" id="ProtNLM"/>
    </source>
</evidence>
<comment type="caution">
    <text evidence="3">The sequence shown here is derived from an EMBL/GenBank/DDBJ whole genome shotgun (WGS) entry which is preliminary data.</text>
</comment>
<keyword evidence="2" id="KW-0732">Signal</keyword>
<sequence length="162" mass="16110">MTRLSPLRLATAAPLLLVLAACADTEHGTAARTQAPLAEAPAPATAAPAPRPGAIVGGAGTQAAAYDVATPEQRAAATAPATGGRELGRATVSLGNPAEQGFWLRTPLVSTETPGRVVAANGQSVNVTLIPATGTGGRLSLSAFQALGLPLTSLPSVQVFTR</sequence>
<dbReference type="Proteomes" id="UP001597353">
    <property type="component" value="Unassembled WGS sequence"/>
</dbReference>
<accession>A0ABW4S4G1</accession>
<evidence type="ECO:0000313" key="4">
    <source>
        <dbReference type="Proteomes" id="UP001597353"/>
    </source>
</evidence>
<evidence type="ECO:0000256" key="2">
    <source>
        <dbReference type="SAM" id="SignalP"/>
    </source>
</evidence>
<feature type="chain" id="PRO_5046401048" description="D-galactarate dehydratase" evidence="2">
    <location>
        <begin position="24"/>
        <end position="162"/>
    </location>
</feature>
<protein>
    <recommendedName>
        <fullName evidence="5">D-galactarate dehydratase</fullName>
    </recommendedName>
</protein>
<proteinExistence type="predicted"/>
<dbReference type="PROSITE" id="PS51257">
    <property type="entry name" value="PROKAR_LIPOPROTEIN"/>
    <property type="match status" value="1"/>
</dbReference>
<feature type="compositionally biased region" description="Low complexity" evidence="1">
    <location>
        <begin position="35"/>
        <end position="53"/>
    </location>
</feature>